<dbReference type="GO" id="GO:0016787">
    <property type="term" value="F:hydrolase activity"/>
    <property type="evidence" value="ECO:0007669"/>
    <property type="project" value="UniProtKB-KW"/>
</dbReference>
<organism evidence="3 4">
    <name type="scientific">Chlamydomonas eustigma</name>
    <dbReference type="NCBI Taxonomy" id="1157962"/>
    <lineage>
        <taxon>Eukaryota</taxon>
        <taxon>Viridiplantae</taxon>
        <taxon>Chlorophyta</taxon>
        <taxon>core chlorophytes</taxon>
        <taxon>Chlorophyceae</taxon>
        <taxon>CS clade</taxon>
        <taxon>Chlamydomonadales</taxon>
        <taxon>Chlamydomonadaceae</taxon>
        <taxon>Chlamydomonas</taxon>
    </lineage>
</organism>
<dbReference type="Pfam" id="PF05116">
    <property type="entry name" value="S6PP"/>
    <property type="match status" value="1"/>
</dbReference>
<dbReference type="Gene3D" id="3.40.50.1000">
    <property type="entry name" value="HAD superfamily/HAD-like"/>
    <property type="match status" value="1"/>
</dbReference>
<sequence length="190" mass="20511">MKVIHPVMDTISNFLVTRGIKVNIIVSWHGENRVLDIVPACAGKYGAMEHVRQGLGFPVERTVSCGDAGNDILMLSGPHHTSVSHQAYQTSLCHQAYGSNPSIIVANAQPDLLDWCRNHHAAALSQTIAAAAVPSVARGEDVVSVFNDITDMQCHNQTATSGRLFMATKAEADGIVEGLQHFFGLNYSIF</sequence>
<dbReference type="InterPro" id="IPR023214">
    <property type="entry name" value="HAD_sf"/>
</dbReference>
<dbReference type="InterPro" id="IPR006380">
    <property type="entry name" value="SPP-like_dom"/>
</dbReference>
<dbReference type="AlphaFoldDB" id="A0A250XH03"/>
<dbReference type="Gene3D" id="3.90.1070.10">
    <property type="match status" value="1"/>
</dbReference>
<dbReference type="PANTHER" id="PTHR46521:SF4">
    <property type="entry name" value="SUCROSE-PHOSPHATASE 2-RELATED"/>
    <property type="match status" value="1"/>
</dbReference>
<feature type="domain" description="Sucrose phosphatase-like" evidence="2">
    <location>
        <begin position="5"/>
        <end position="80"/>
    </location>
</feature>
<dbReference type="STRING" id="1157962.A0A250XH03"/>
<accession>A0A250XH03</accession>
<dbReference type="PANTHER" id="PTHR46521">
    <property type="entry name" value="SUCROSE-PHOSPHATASE 2-RELATED"/>
    <property type="match status" value="1"/>
</dbReference>
<gene>
    <name evidence="3" type="ORF">CEUSTIGMA_g9786.t1</name>
</gene>
<evidence type="ECO:0000256" key="1">
    <source>
        <dbReference type="ARBA" id="ARBA00022801"/>
    </source>
</evidence>
<evidence type="ECO:0000313" key="3">
    <source>
        <dbReference type="EMBL" id="GAX82357.1"/>
    </source>
</evidence>
<evidence type="ECO:0000313" key="4">
    <source>
        <dbReference type="Proteomes" id="UP000232323"/>
    </source>
</evidence>
<dbReference type="InterPro" id="IPR036412">
    <property type="entry name" value="HAD-like_sf"/>
</dbReference>
<evidence type="ECO:0000259" key="2">
    <source>
        <dbReference type="Pfam" id="PF05116"/>
    </source>
</evidence>
<proteinExistence type="predicted"/>
<reference evidence="3 4" key="1">
    <citation type="submission" date="2017-08" db="EMBL/GenBank/DDBJ databases">
        <title>Acidophilic green algal genome provides insights into adaptation to an acidic environment.</title>
        <authorList>
            <person name="Hirooka S."/>
            <person name="Hirose Y."/>
            <person name="Kanesaki Y."/>
            <person name="Higuchi S."/>
            <person name="Fujiwara T."/>
            <person name="Onuma R."/>
            <person name="Era A."/>
            <person name="Ohbayashi R."/>
            <person name="Uzuka A."/>
            <person name="Nozaki H."/>
            <person name="Yoshikawa H."/>
            <person name="Miyagishima S.Y."/>
        </authorList>
    </citation>
    <scope>NUCLEOTIDE SEQUENCE [LARGE SCALE GENOMIC DNA]</scope>
    <source>
        <strain evidence="3 4">NIES-2499</strain>
    </source>
</reference>
<comment type="caution">
    <text evidence="3">The sequence shown here is derived from an EMBL/GenBank/DDBJ whole genome shotgun (WGS) entry which is preliminary data.</text>
</comment>
<protein>
    <recommendedName>
        <fullName evidence="2">Sucrose phosphatase-like domain-containing protein</fullName>
    </recommendedName>
</protein>
<dbReference type="SUPFAM" id="SSF56784">
    <property type="entry name" value="HAD-like"/>
    <property type="match status" value="1"/>
</dbReference>
<dbReference type="EMBL" id="BEGY01000079">
    <property type="protein sequence ID" value="GAX82357.1"/>
    <property type="molecule type" value="Genomic_DNA"/>
</dbReference>
<keyword evidence="4" id="KW-1185">Reference proteome</keyword>
<name>A0A250XH03_9CHLO</name>
<keyword evidence="1" id="KW-0378">Hydrolase</keyword>
<dbReference type="Proteomes" id="UP000232323">
    <property type="component" value="Unassembled WGS sequence"/>
</dbReference>
<dbReference type="InterPro" id="IPR051518">
    <property type="entry name" value="Sucrose_Phosphatase"/>
</dbReference>